<dbReference type="EMBL" id="CP036347">
    <property type="protein sequence ID" value="QDU03464.1"/>
    <property type="molecule type" value="Genomic_DNA"/>
</dbReference>
<organism evidence="3 4">
    <name type="scientific">Gimesia chilikensis</name>
    <dbReference type="NCBI Taxonomy" id="2605989"/>
    <lineage>
        <taxon>Bacteria</taxon>
        <taxon>Pseudomonadati</taxon>
        <taxon>Planctomycetota</taxon>
        <taxon>Planctomycetia</taxon>
        <taxon>Planctomycetales</taxon>
        <taxon>Planctomycetaceae</taxon>
        <taxon>Gimesia</taxon>
    </lineage>
</organism>
<feature type="region of interest" description="Disordered" evidence="1">
    <location>
        <begin position="161"/>
        <end position="183"/>
    </location>
</feature>
<name>A0A517WDY5_9PLAN</name>
<accession>A0A517WDY5</accession>
<dbReference type="Proteomes" id="UP000320722">
    <property type="component" value="Chromosome"/>
</dbReference>
<dbReference type="AlphaFoldDB" id="A0A517WDY5"/>
<gene>
    <name evidence="3" type="ORF">V6x_31830</name>
</gene>
<sequence precursor="true">MVRLPVKSSRLLLCLSCLVFSGCAVNHGAHFSVAPEYDKVKMSALAQAAASRRQSSPDKTYDDVKSDQITITGFNKFQVSEKTSSKPVSKPVELPPLPESRELTIEFDETKDFQPIELTGIRFPQPAPAVDPEPETPVVAQKPVITTAEEPEFHFIQQQAQPAPVPPAPDTPMTPAPANPPAAKKAPRLVELGLKPLTSLTLNTKPPTGDLPTNTAAEHLADIPAEKVTMGTTRDWQLMNKDWVAAAVPHNPLYFEEPYLERYGYNYGPAIQPFISAGRFFGRIPALPYMIGAYPLYECQYTLGYEKPGNCPPYQVERLPLSARGALFESLTVTGLVFLIP</sequence>
<protein>
    <submittedName>
        <fullName evidence="3">Uncharacterized protein</fullName>
    </submittedName>
</protein>
<keyword evidence="2" id="KW-0732">Signal</keyword>
<reference evidence="3 4" key="1">
    <citation type="submission" date="2019-02" db="EMBL/GenBank/DDBJ databases">
        <title>Deep-cultivation of Planctomycetes and their phenomic and genomic characterization uncovers novel biology.</title>
        <authorList>
            <person name="Wiegand S."/>
            <person name="Jogler M."/>
            <person name="Boedeker C."/>
            <person name="Pinto D."/>
            <person name="Vollmers J."/>
            <person name="Rivas-Marin E."/>
            <person name="Kohn T."/>
            <person name="Peeters S.H."/>
            <person name="Heuer A."/>
            <person name="Rast P."/>
            <person name="Oberbeckmann S."/>
            <person name="Bunk B."/>
            <person name="Jeske O."/>
            <person name="Meyerdierks A."/>
            <person name="Storesund J.E."/>
            <person name="Kallscheuer N."/>
            <person name="Luecker S."/>
            <person name="Lage O.M."/>
            <person name="Pohl T."/>
            <person name="Merkel B.J."/>
            <person name="Hornburger P."/>
            <person name="Mueller R.-W."/>
            <person name="Bruemmer F."/>
            <person name="Labrenz M."/>
            <person name="Spormann A.M."/>
            <person name="Op den Camp H."/>
            <person name="Overmann J."/>
            <person name="Amann R."/>
            <person name="Jetten M.S.M."/>
            <person name="Mascher T."/>
            <person name="Medema M.H."/>
            <person name="Devos D.P."/>
            <person name="Kaster A.-K."/>
            <person name="Ovreas L."/>
            <person name="Rohde M."/>
            <person name="Galperin M.Y."/>
            <person name="Jogler C."/>
        </authorList>
    </citation>
    <scope>NUCLEOTIDE SEQUENCE [LARGE SCALE GENOMIC DNA]</scope>
    <source>
        <strain evidence="3 4">V6</strain>
    </source>
</reference>
<evidence type="ECO:0000256" key="1">
    <source>
        <dbReference type="SAM" id="MobiDB-lite"/>
    </source>
</evidence>
<feature type="compositionally biased region" description="Pro residues" evidence="1">
    <location>
        <begin position="163"/>
        <end position="180"/>
    </location>
</feature>
<evidence type="ECO:0000256" key="2">
    <source>
        <dbReference type="SAM" id="SignalP"/>
    </source>
</evidence>
<proteinExistence type="predicted"/>
<dbReference type="PROSITE" id="PS51257">
    <property type="entry name" value="PROKAR_LIPOPROTEIN"/>
    <property type="match status" value="1"/>
</dbReference>
<dbReference type="RefSeq" id="WP_145041321.1">
    <property type="nucleotide sequence ID" value="NZ_CP036347.1"/>
</dbReference>
<feature type="signal peptide" evidence="2">
    <location>
        <begin position="1"/>
        <end position="26"/>
    </location>
</feature>
<evidence type="ECO:0000313" key="3">
    <source>
        <dbReference type="EMBL" id="QDU03464.1"/>
    </source>
</evidence>
<evidence type="ECO:0000313" key="4">
    <source>
        <dbReference type="Proteomes" id="UP000320722"/>
    </source>
</evidence>
<feature type="chain" id="PRO_5021953908" evidence="2">
    <location>
        <begin position="27"/>
        <end position="341"/>
    </location>
</feature>